<dbReference type="InterPro" id="IPR036249">
    <property type="entry name" value="Thioredoxin-like_sf"/>
</dbReference>
<protein>
    <submittedName>
        <fullName evidence="3">Arsenate reductase</fullName>
    </submittedName>
</protein>
<organism evidence="3 4">
    <name type="scientific">Congregibacter brevis</name>
    <dbReference type="NCBI Taxonomy" id="3081201"/>
    <lineage>
        <taxon>Bacteria</taxon>
        <taxon>Pseudomonadati</taxon>
        <taxon>Pseudomonadota</taxon>
        <taxon>Gammaproteobacteria</taxon>
        <taxon>Cellvibrionales</taxon>
        <taxon>Halieaceae</taxon>
        <taxon>Congregibacter</taxon>
    </lineage>
</organism>
<dbReference type="Pfam" id="PF03960">
    <property type="entry name" value="ArsC"/>
    <property type="match status" value="1"/>
</dbReference>
<dbReference type="PROSITE" id="PS51353">
    <property type="entry name" value="ARSC"/>
    <property type="match status" value="1"/>
</dbReference>
<dbReference type="InterPro" id="IPR006660">
    <property type="entry name" value="Arsenate_reductase-like"/>
</dbReference>
<evidence type="ECO:0000256" key="1">
    <source>
        <dbReference type="ARBA" id="ARBA00007198"/>
    </source>
</evidence>
<dbReference type="SUPFAM" id="SSF52833">
    <property type="entry name" value="Thioredoxin-like"/>
    <property type="match status" value="1"/>
</dbReference>
<evidence type="ECO:0000313" key="3">
    <source>
        <dbReference type="EMBL" id="WOJ96384.1"/>
    </source>
</evidence>
<sequence length="115" mass="13188">MTITLYGISNCDTVRKARRWLDTQGIDYDFHDFRKDGLELATVERWLETESWDKVINRRSTSWKALAVDARESMDRDSAAAAAIESPTLIKRPVLETDKLLEFGFSESRFATLLG</sequence>
<keyword evidence="4" id="KW-1185">Reference proteome</keyword>
<reference evidence="3 4" key="1">
    <citation type="submission" date="2023-10" db="EMBL/GenBank/DDBJ databases">
        <title>Two novel species belonging to the OM43/NOR5 clade.</title>
        <authorList>
            <person name="Park M."/>
        </authorList>
    </citation>
    <scope>NUCLEOTIDE SEQUENCE [LARGE SCALE GENOMIC DNA]</scope>
    <source>
        <strain evidence="3 4">IMCC45268</strain>
    </source>
</reference>
<accession>A0ABZ0IA49</accession>
<dbReference type="PANTHER" id="PTHR30041:SF8">
    <property type="entry name" value="PROTEIN YFFB"/>
    <property type="match status" value="1"/>
</dbReference>
<comment type="similarity">
    <text evidence="1 2">Belongs to the ArsC family.</text>
</comment>
<evidence type="ECO:0000313" key="4">
    <source>
        <dbReference type="Proteomes" id="UP001626549"/>
    </source>
</evidence>
<name>A0ABZ0IA49_9GAMM</name>
<proteinExistence type="inferred from homology"/>
<dbReference type="Gene3D" id="3.40.30.10">
    <property type="entry name" value="Glutaredoxin"/>
    <property type="match status" value="1"/>
</dbReference>
<dbReference type="CDD" id="cd03035">
    <property type="entry name" value="ArsC_Yffb"/>
    <property type="match status" value="1"/>
</dbReference>
<dbReference type="InterPro" id="IPR006504">
    <property type="entry name" value="Tscrpt_reg_Spx/MgsR"/>
</dbReference>
<gene>
    <name evidence="3" type="ORF">R0137_14175</name>
</gene>
<dbReference type="EMBL" id="CP136865">
    <property type="protein sequence ID" value="WOJ96384.1"/>
    <property type="molecule type" value="Genomic_DNA"/>
</dbReference>
<dbReference type="NCBIfam" id="TIGR01617">
    <property type="entry name" value="arsC_related"/>
    <property type="match status" value="1"/>
</dbReference>
<dbReference type="PANTHER" id="PTHR30041">
    <property type="entry name" value="ARSENATE REDUCTASE"/>
    <property type="match status" value="1"/>
</dbReference>
<dbReference type="Proteomes" id="UP001626549">
    <property type="component" value="Chromosome"/>
</dbReference>
<evidence type="ECO:0000256" key="2">
    <source>
        <dbReference type="PROSITE-ProRule" id="PRU01282"/>
    </source>
</evidence>
<dbReference type="RefSeq" id="WP_407327064.1">
    <property type="nucleotide sequence ID" value="NZ_CP136865.1"/>
</dbReference>